<name>A0A1I7ZXZ3_9BILA</name>
<sequence>MIHVIPRRRRAQRKQAFPSCLRGCKSVNVGRKNNSDRKFTEMALIVSRLLIALSHVDTPTLLHPFVACEKVCKRAFVSERAAKLTIFTKLAI</sequence>
<evidence type="ECO:0000313" key="1">
    <source>
        <dbReference type="Proteomes" id="UP000095287"/>
    </source>
</evidence>
<evidence type="ECO:0000313" key="2">
    <source>
        <dbReference type="WBParaSite" id="L893_g31019.t1"/>
    </source>
</evidence>
<reference evidence="2" key="1">
    <citation type="submission" date="2016-11" db="UniProtKB">
        <authorList>
            <consortium name="WormBaseParasite"/>
        </authorList>
    </citation>
    <scope>IDENTIFICATION</scope>
</reference>
<organism evidence="1 2">
    <name type="scientific">Steinernema glaseri</name>
    <dbReference type="NCBI Taxonomy" id="37863"/>
    <lineage>
        <taxon>Eukaryota</taxon>
        <taxon>Metazoa</taxon>
        <taxon>Ecdysozoa</taxon>
        <taxon>Nematoda</taxon>
        <taxon>Chromadorea</taxon>
        <taxon>Rhabditida</taxon>
        <taxon>Tylenchina</taxon>
        <taxon>Panagrolaimomorpha</taxon>
        <taxon>Strongyloidoidea</taxon>
        <taxon>Steinernematidae</taxon>
        <taxon>Steinernema</taxon>
    </lineage>
</organism>
<protein>
    <submittedName>
        <fullName evidence="2">Secreted protein</fullName>
    </submittedName>
</protein>
<accession>A0A1I7ZXZ3</accession>
<dbReference type="WBParaSite" id="L893_g31019.t1">
    <property type="protein sequence ID" value="L893_g31019.t1"/>
    <property type="gene ID" value="L893_g31019"/>
</dbReference>
<keyword evidence="1" id="KW-1185">Reference proteome</keyword>
<proteinExistence type="predicted"/>
<dbReference type="Proteomes" id="UP000095287">
    <property type="component" value="Unplaced"/>
</dbReference>
<dbReference type="AlphaFoldDB" id="A0A1I7ZXZ3"/>